<proteinExistence type="predicted"/>
<evidence type="ECO:0000313" key="2">
    <source>
        <dbReference type="Proteomes" id="UP000299102"/>
    </source>
</evidence>
<comment type="caution">
    <text evidence="1">The sequence shown here is derived from an EMBL/GenBank/DDBJ whole genome shotgun (WGS) entry which is preliminary data.</text>
</comment>
<accession>A0A4C1YQX2</accession>
<sequence length="97" mass="10760">MLSAMILDGRLETSVGSEATHARSSAGLVRFTGHRDCSSLLDCDRKEKQPIDLEASLSAESAAPQRAAPSATFRKGLDLCRRNLLRKLMKKFNRNRE</sequence>
<organism evidence="1 2">
    <name type="scientific">Eumeta variegata</name>
    <name type="common">Bagworm moth</name>
    <name type="synonym">Eumeta japonica</name>
    <dbReference type="NCBI Taxonomy" id="151549"/>
    <lineage>
        <taxon>Eukaryota</taxon>
        <taxon>Metazoa</taxon>
        <taxon>Ecdysozoa</taxon>
        <taxon>Arthropoda</taxon>
        <taxon>Hexapoda</taxon>
        <taxon>Insecta</taxon>
        <taxon>Pterygota</taxon>
        <taxon>Neoptera</taxon>
        <taxon>Endopterygota</taxon>
        <taxon>Lepidoptera</taxon>
        <taxon>Glossata</taxon>
        <taxon>Ditrysia</taxon>
        <taxon>Tineoidea</taxon>
        <taxon>Psychidae</taxon>
        <taxon>Oiketicinae</taxon>
        <taxon>Eumeta</taxon>
    </lineage>
</organism>
<protein>
    <submittedName>
        <fullName evidence="1">Uncharacterized protein</fullName>
    </submittedName>
</protein>
<reference evidence="1 2" key="1">
    <citation type="journal article" date="2019" name="Commun. Biol.">
        <title>The bagworm genome reveals a unique fibroin gene that provides high tensile strength.</title>
        <authorList>
            <person name="Kono N."/>
            <person name="Nakamura H."/>
            <person name="Ohtoshi R."/>
            <person name="Tomita M."/>
            <person name="Numata K."/>
            <person name="Arakawa K."/>
        </authorList>
    </citation>
    <scope>NUCLEOTIDE SEQUENCE [LARGE SCALE GENOMIC DNA]</scope>
</reference>
<dbReference type="Proteomes" id="UP000299102">
    <property type="component" value="Unassembled WGS sequence"/>
</dbReference>
<dbReference type="EMBL" id="BGZK01001305">
    <property type="protein sequence ID" value="GBP76807.1"/>
    <property type="molecule type" value="Genomic_DNA"/>
</dbReference>
<keyword evidence="2" id="KW-1185">Reference proteome</keyword>
<evidence type="ECO:0000313" key="1">
    <source>
        <dbReference type="EMBL" id="GBP76807.1"/>
    </source>
</evidence>
<dbReference type="AlphaFoldDB" id="A0A4C1YQX2"/>
<gene>
    <name evidence="1" type="ORF">EVAR_42658_1</name>
</gene>
<name>A0A4C1YQX2_EUMVA</name>